<organism evidence="7 8">
    <name type="scientific">Shimia abyssi</name>
    <dbReference type="NCBI Taxonomy" id="1662395"/>
    <lineage>
        <taxon>Bacteria</taxon>
        <taxon>Pseudomonadati</taxon>
        <taxon>Pseudomonadota</taxon>
        <taxon>Alphaproteobacteria</taxon>
        <taxon>Rhodobacterales</taxon>
        <taxon>Roseobacteraceae</taxon>
    </lineage>
</organism>
<sequence>MTLWSVITGISLVTGVWMAWPFLRARSMEMSGAEGAISIYRDQMDEIERDRRQGLINETEADAARQEVERRALFAARNLDSGLASSSRSWRGALSVVIVASACAVGLYAYLGKPNLPDAPLAERRTEALIKSANAGDINARIQILVNRTKANPDGFDDWLNLAQSYAAVGNHAASVEAFQVAVVLSDDRSDVLSGYAEAMTLANGNKVPGAARVIFEQVAQQTNDPRAAYYVALAKAQSQDFLGAIEGWAALAAASPPDAPWMGLVRRDIVNMARSLEVDVRAYLPAATAEEIAVADGQPAEGRATNKDTIASLERALMSEPKDYEGWIALAAARAEDGDAEAALRALTVGREHYALAPFVLQKFDDAERALGLDIVTHEPRGPDAEDMATAAELTQEERDAMIDGMVAGLAARLEDEPRDPDGWVMLIRSYATLGQEDQAAAALGQARETFKDNQNILAEMMSSLSDLAL</sequence>
<keyword evidence="3" id="KW-0201">Cytochrome c-type biogenesis</keyword>
<keyword evidence="5" id="KW-0812">Transmembrane</keyword>
<dbReference type="GO" id="GO:0030313">
    <property type="term" value="C:cell envelope"/>
    <property type="evidence" value="ECO:0007669"/>
    <property type="project" value="UniProtKB-SubCell"/>
</dbReference>
<dbReference type="InterPro" id="IPR011990">
    <property type="entry name" value="TPR-like_helical_dom_sf"/>
</dbReference>
<dbReference type="AlphaFoldDB" id="A0A2P8FG82"/>
<dbReference type="RefSeq" id="WP_106607901.1">
    <property type="nucleotide sequence ID" value="NZ_PYGJ01000003.1"/>
</dbReference>
<dbReference type="SUPFAM" id="SSF48452">
    <property type="entry name" value="TPR-like"/>
    <property type="match status" value="1"/>
</dbReference>
<dbReference type="InterPro" id="IPR056413">
    <property type="entry name" value="TPR_CcmH_CycH"/>
</dbReference>
<evidence type="ECO:0000256" key="1">
    <source>
        <dbReference type="ARBA" id="ARBA00004196"/>
    </source>
</evidence>
<dbReference type="InterPro" id="IPR051263">
    <property type="entry name" value="C-type_cytochrome_biogenesis"/>
</dbReference>
<comment type="caution">
    <text evidence="7">The sequence shown here is derived from an EMBL/GenBank/DDBJ whole genome shotgun (WGS) entry which is preliminary data.</text>
</comment>
<keyword evidence="2" id="KW-0677">Repeat</keyword>
<protein>
    <submittedName>
        <fullName evidence="7">Cytochrome c-type biogenesis protein CcmH</fullName>
    </submittedName>
</protein>
<dbReference type="InterPro" id="IPR017560">
    <property type="entry name" value="Cyt_c_biogenesis_CcmI"/>
</dbReference>
<gene>
    <name evidence="7" type="ORF">CLV88_103369</name>
</gene>
<keyword evidence="8" id="KW-1185">Reference proteome</keyword>
<evidence type="ECO:0000313" key="7">
    <source>
        <dbReference type="EMBL" id="PSL20719.1"/>
    </source>
</evidence>
<evidence type="ECO:0000313" key="8">
    <source>
        <dbReference type="Proteomes" id="UP000240418"/>
    </source>
</evidence>
<dbReference type="GO" id="GO:0005886">
    <property type="term" value="C:plasma membrane"/>
    <property type="evidence" value="ECO:0007669"/>
    <property type="project" value="TreeGrafter"/>
</dbReference>
<keyword evidence="5" id="KW-1133">Transmembrane helix</keyword>
<dbReference type="NCBIfam" id="TIGR03142">
    <property type="entry name" value="cytochro_ccmI"/>
    <property type="match status" value="1"/>
</dbReference>
<comment type="subcellular location">
    <subcellularLocation>
        <location evidence="1">Cell envelope</location>
    </subcellularLocation>
</comment>
<dbReference type="Pfam" id="PF23914">
    <property type="entry name" value="TPR_CcmH_CycH"/>
    <property type="match status" value="1"/>
</dbReference>
<evidence type="ECO:0000256" key="5">
    <source>
        <dbReference type="SAM" id="Phobius"/>
    </source>
</evidence>
<dbReference type="PANTHER" id="PTHR47870:SF1">
    <property type="entry name" value="CYTOCHROME C-TYPE BIOGENESIS PROTEIN CCMH"/>
    <property type="match status" value="1"/>
</dbReference>
<evidence type="ECO:0000256" key="4">
    <source>
        <dbReference type="ARBA" id="ARBA00022803"/>
    </source>
</evidence>
<reference evidence="7 8" key="1">
    <citation type="submission" date="2018-03" db="EMBL/GenBank/DDBJ databases">
        <title>Genomic Encyclopedia of Archaeal and Bacterial Type Strains, Phase II (KMG-II): from individual species to whole genera.</title>
        <authorList>
            <person name="Goeker M."/>
        </authorList>
    </citation>
    <scope>NUCLEOTIDE SEQUENCE [LARGE SCALE GENOMIC DNA]</scope>
    <source>
        <strain evidence="7 8">DSM 100673</strain>
    </source>
</reference>
<name>A0A2P8FG82_9RHOB</name>
<feature type="transmembrane region" description="Helical" evidence="5">
    <location>
        <begin position="6"/>
        <end position="23"/>
    </location>
</feature>
<keyword evidence="4" id="KW-0802">TPR repeat</keyword>
<dbReference type="OrthoDB" id="9815847at2"/>
<dbReference type="PANTHER" id="PTHR47870">
    <property type="entry name" value="CYTOCHROME C-TYPE BIOGENESIS PROTEIN CCMH"/>
    <property type="match status" value="1"/>
</dbReference>
<keyword evidence="5" id="KW-0472">Membrane</keyword>
<evidence type="ECO:0000256" key="2">
    <source>
        <dbReference type="ARBA" id="ARBA00022737"/>
    </source>
</evidence>
<proteinExistence type="predicted"/>
<dbReference type="Proteomes" id="UP000240418">
    <property type="component" value="Unassembled WGS sequence"/>
</dbReference>
<accession>A0A2P8FG82</accession>
<dbReference type="EMBL" id="PYGJ01000003">
    <property type="protein sequence ID" value="PSL20719.1"/>
    <property type="molecule type" value="Genomic_DNA"/>
</dbReference>
<feature type="transmembrane region" description="Helical" evidence="5">
    <location>
        <begin position="92"/>
        <end position="111"/>
    </location>
</feature>
<dbReference type="Gene3D" id="1.25.40.10">
    <property type="entry name" value="Tetratricopeptide repeat domain"/>
    <property type="match status" value="2"/>
</dbReference>
<dbReference type="GO" id="GO:0017004">
    <property type="term" value="P:cytochrome complex assembly"/>
    <property type="evidence" value="ECO:0007669"/>
    <property type="project" value="UniProtKB-KW"/>
</dbReference>
<evidence type="ECO:0000259" key="6">
    <source>
        <dbReference type="Pfam" id="PF23914"/>
    </source>
</evidence>
<feature type="domain" description="Cytochrome c-type biogenesis protein H TPR" evidence="6">
    <location>
        <begin position="148"/>
        <end position="261"/>
    </location>
</feature>
<evidence type="ECO:0000256" key="3">
    <source>
        <dbReference type="ARBA" id="ARBA00022748"/>
    </source>
</evidence>